<dbReference type="PaxDb" id="3708-A0A078II88"/>
<protein>
    <submittedName>
        <fullName evidence="1">BnaC01g43410D protein</fullName>
    </submittedName>
</protein>
<name>A0A078II88_BRANA</name>
<organism evidence="1 2">
    <name type="scientific">Brassica napus</name>
    <name type="common">Rape</name>
    <dbReference type="NCBI Taxonomy" id="3708"/>
    <lineage>
        <taxon>Eukaryota</taxon>
        <taxon>Viridiplantae</taxon>
        <taxon>Streptophyta</taxon>
        <taxon>Embryophyta</taxon>
        <taxon>Tracheophyta</taxon>
        <taxon>Spermatophyta</taxon>
        <taxon>Magnoliopsida</taxon>
        <taxon>eudicotyledons</taxon>
        <taxon>Gunneridae</taxon>
        <taxon>Pentapetalae</taxon>
        <taxon>rosids</taxon>
        <taxon>malvids</taxon>
        <taxon>Brassicales</taxon>
        <taxon>Brassicaceae</taxon>
        <taxon>Brassiceae</taxon>
        <taxon>Brassica</taxon>
    </lineage>
</organism>
<evidence type="ECO:0000313" key="2">
    <source>
        <dbReference type="Proteomes" id="UP000028999"/>
    </source>
</evidence>
<sequence length="29" mass="2806">MSLNGDKLAVTSGEVPVNTAAAQSTLSGS</sequence>
<dbReference type="EMBL" id="LK032795">
    <property type="protein sequence ID" value="CDY48833.1"/>
    <property type="molecule type" value="Genomic_DNA"/>
</dbReference>
<proteinExistence type="predicted"/>
<dbReference type="AlphaFoldDB" id="A0A078II88"/>
<accession>A0A078II88</accession>
<keyword evidence="2" id="KW-1185">Reference proteome</keyword>
<dbReference type="Gramene" id="CDY48833">
    <property type="protein sequence ID" value="CDY48833"/>
    <property type="gene ID" value="GSBRNA2T00091867001"/>
</dbReference>
<dbReference type="Proteomes" id="UP000028999">
    <property type="component" value="Unassembled WGS sequence"/>
</dbReference>
<evidence type="ECO:0000313" key="1">
    <source>
        <dbReference type="EMBL" id="CDY48833.1"/>
    </source>
</evidence>
<reference evidence="1 2" key="1">
    <citation type="journal article" date="2014" name="Science">
        <title>Plant genetics. Early allopolyploid evolution in the post-Neolithic Brassica napus oilseed genome.</title>
        <authorList>
            <person name="Chalhoub B."/>
            <person name="Denoeud F."/>
            <person name="Liu S."/>
            <person name="Parkin I.A."/>
            <person name="Tang H."/>
            <person name="Wang X."/>
            <person name="Chiquet J."/>
            <person name="Belcram H."/>
            <person name="Tong C."/>
            <person name="Samans B."/>
            <person name="Correa M."/>
            <person name="Da Silva C."/>
            <person name="Just J."/>
            <person name="Falentin C."/>
            <person name="Koh C.S."/>
            <person name="Le Clainche I."/>
            <person name="Bernard M."/>
            <person name="Bento P."/>
            <person name="Noel B."/>
            <person name="Labadie K."/>
            <person name="Alberti A."/>
            <person name="Charles M."/>
            <person name="Arnaud D."/>
            <person name="Guo H."/>
            <person name="Daviaud C."/>
            <person name="Alamery S."/>
            <person name="Jabbari K."/>
            <person name="Zhao M."/>
            <person name="Edger P.P."/>
            <person name="Chelaifa H."/>
            <person name="Tack D."/>
            <person name="Lassalle G."/>
            <person name="Mestiri I."/>
            <person name="Schnel N."/>
            <person name="Le Paslier M.C."/>
            <person name="Fan G."/>
            <person name="Renault V."/>
            <person name="Bayer P.E."/>
            <person name="Golicz A.A."/>
            <person name="Manoli S."/>
            <person name="Lee T.H."/>
            <person name="Thi V.H."/>
            <person name="Chalabi S."/>
            <person name="Hu Q."/>
            <person name="Fan C."/>
            <person name="Tollenaere R."/>
            <person name="Lu Y."/>
            <person name="Battail C."/>
            <person name="Shen J."/>
            <person name="Sidebottom C.H."/>
            <person name="Wang X."/>
            <person name="Canaguier A."/>
            <person name="Chauveau A."/>
            <person name="Berard A."/>
            <person name="Deniot G."/>
            <person name="Guan M."/>
            <person name="Liu Z."/>
            <person name="Sun F."/>
            <person name="Lim Y.P."/>
            <person name="Lyons E."/>
            <person name="Town C.D."/>
            <person name="Bancroft I."/>
            <person name="Wang X."/>
            <person name="Meng J."/>
            <person name="Ma J."/>
            <person name="Pires J.C."/>
            <person name="King G.J."/>
            <person name="Brunel D."/>
            <person name="Delourme R."/>
            <person name="Renard M."/>
            <person name="Aury J.M."/>
            <person name="Adams K.L."/>
            <person name="Batley J."/>
            <person name="Snowdon R.J."/>
            <person name="Tost J."/>
            <person name="Edwards D."/>
            <person name="Zhou Y."/>
            <person name="Hua W."/>
            <person name="Sharpe A.G."/>
            <person name="Paterson A.H."/>
            <person name="Guan C."/>
            <person name="Wincker P."/>
        </authorList>
    </citation>
    <scope>NUCLEOTIDE SEQUENCE [LARGE SCALE GENOMIC DNA]</scope>
    <source>
        <strain evidence="2">cv. Darmor-bzh</strain>
    </source>
</reference>
<gene>
    <name evidence="1" type="primary">BnaC01g43410D</name>
    <name evidence="1" type="ORF">GSBRNA2T00091867001</name>
</gene>